<gene>
    <name evidence="1" type="ORF">A3B37_03535</name>
</gene>
<dbReference type="SUPFAM" id="SSF143011">
    <property type="entry name" value="RelE-like"/>
    <property type="match status" value="1"/>
</dbReference>
<dbReference type="STRING" id="1802280.A3B37_03535"/>
<evidence type="ECO:0000313" key="1">
    <source>
        <dbReference type="EMBL" id="OHA09257.1"/>
    </source>
</evidence>
<sequence length="81" mass="9806">MRAFFTPHFRRSYQKLPKAIRRAFGKQLIALLRDIRHPSLRTKKYDESRGLWQARVTGSWRFYFEIKAGTYILHEIQKHAD</sequence>
<dbReference type="AlphaFoldDB" id="A0A1G2LCA3"/>
<organism evidence="1 2">
    <name type="scientific">Candidatus Sungbacteria bacterium RIFCSPLOWO2_01_FULL_59_16</name>
    <dbReference type="NCBI Taxonomy" id="1802280"/>
    <lineage>
        <taxon>Bacteria</taxon>
        <taxon>Candidatus Sungiibacteriota</taxon>
    </lineage>
</organism>
<protein>
    <recommendedName>
        <fullName evidence="3">Cytotoxin</fullName>
    </recommendedName>
</protein>
<dbReference type="EMBL" id="MHQS01000005">
    <property type="protein sequence ID" value="OHA09257.1"/>
    <property type="molecule type" value="Genomic_DNA"/>
</dbReference>
<proteinExistence type="predicted"/>
<dbReference type="InterPro" id="IPR035093">
    <property type="entry name" value="RelE/ParE_toxin_dom_sf"/>
</dbReference>
<accession>A0A1G2LCA3</accession>
<comment type="caution">
    <text evidence="1">The sequence shown here is derived from an EMBL/GenBank/DDBJ whole genome shotgun (WGS) entry which is preliminary data.</text>
</comment>
<dbReference type="Proteomes" id="UP000176705">
    <property type="component" value="Unassembled WGS sequence"/>
</dbReference>
<dbReference type="Gene3D" id="3.30.2310.20">
    <property type="entry name" value="RelE-like"/>
    <property type="match status" value="1"/>
</dbReference>
<evidence type="ECO:0008006" key="3">
    <source>
        <dbReference type="Google" id="ProtNLM"/>
    </source>
</evidence>
<name>A0A1G2LCA3_9BACT</name>
<evidence type="ECO:0000313" key="2">
    <source>
        <dbReference type="Proteomes" id="UP000176705"/>
    </source>
</evidence>
<reference evidence="1 2" key="1">
    <citation type="journal article" date="2016" name="Nat. Commun.">
        <title>Thousands of microbial genomes shed light on interconnected biogeochemical processes in an aquifer system.</title>
        <authorList>
            <person name="Anantharaman K."/>
            <person name="Brown C.T."/>
            <person name="Hug L.A."/>
            <person name="Sharon I."/>
            <person name="Castelle C.J."/>
            <person name="Probst A.J."/>
            <person name="Thomas B.C."/>
            <person name="Singh A."/>
            <person name="Wilkins M.J."/>
            <person name="Karaoz U."/>
            <person name="Brodie E.L."/>
            <person name="Williams K.H."/>
            <person name="Hubbard S.S."/>
            <person name="Banfield J.F."/>
        </authorList>
    </citation>
    <scope>NUCLEOTIDE SEQUENCE [LARGE SCALE GENOMIC DNA]</scope>
</reference>